<comment type="similarity">
    <text evidence="1">Belongs to the AFG1 ATPase family.</text>
</comment>
<dbReference type="GO" id="GO:0016887">
    <property type="term" value="F:ATP hydrolysis activity"/>
    <property type="evidence" value="ECO:0007669"/>
    <property type="project" value="InterPro"/>
</dbReference>
<evidence type="ECO:0000313" key="5">
    <source>
        <dbReference type="EMBL" id="TDL26009.1"/>
    </source>
</evidence>
<protein>
    <recommendedName>
        <fullName evidence="7">AFG1-like ATPase</fullName>
    </recommendedName>
</protein>
<dbReference type="Pfam" id="PF03969">
    <property type="entry name" value="AFG1_ATPase"/>
    <property type="match status" value="1"/>
</dbReference>
<evidence type="ECO:0000313" key="6">
    <source>
        <dbReference type="Proteomes" id="UP000294933"/>
    </source>
</evidence>
<accession>A0A4Y7QGN2</accession>
<evidence type="ECO:0000256" key="4">
    <source>
        <dbReference type="SAM" id="MobiDB-lite"/>
    </source>
</evidence>
<name>A0A4Y7QGN2_9AGAM</name>
<organism evidence="5 6">
    <name type="scientific">Rickenella mellea</name>
    <dbReference type="NCBI Taxonomy" id="50990"/>
    <lineage>
        <taxon>Eukaryota</taxon>
        <taxon>Fungi</taxon>
        <taxon>Dikarya</taxon>
        <taxon>Basidiomycota</taxon>
        <taxon>Agaricomycotina</taxon>
        <taxon>Agaricomycetes</taxon>
        <taxon>Hymenochaetales</taxon>
        <taxon>Rickenellaceae</taxon>
        <taxon>Rickenella</taxon>
    </lineage>
</organism>
<dbReference type="Gene3D" id="3.40.50.300">
    <property type="entry name" value="P-loop containing nucleotide triphosphate hydrolases"/>
    <property type="match status" value="1"/>
</dbReference>
<dbReference type="Proteomes" id="UP000294933">
    <property type="component" value="Unassembled WGS sequence"/>
</dbReference>
<dbReference type="NCBIfam" id="NF040713">
    <property type="entry name" value="ZapE"/>
    <property type="match status" value="1"/>
</dbReference>
<dbReference type="SUPFAM" id="SSF52540">
    <property type="entry name" value="P-loop containing nucleoside triphosphate hydrolases"/>
    <property type="match status" value="1"/>
</dbReference>
<dbReference type="EMBL" id="ML170162">
    <property type="protein sequence ID" value="TDL26009.1"/>
    <property type="molecule type" value="Genomic_DNA"/>
</dbReference>
<evidence type="ECO:0000256" key="1">
    <source>
        <dbReference type="ARBA" id="ARBA00010322"/>
    </source>
</evidence>
<dbReference type="InterPro" id="IPR027417">
    <property type="entry name" value="P-loop_NTPase"/>
</dbReference>
<feature type="region of interest" description="Disordered" evidence="4">
    <location>
        <begin position="87"/>
        <end position="106"/>
    </location>
</feature>
<reference evidence="5 6" key="1">
    <citation type="submission" date="2018-06" db="EMBL/GenBank/DDBJ databases">
        <title>A transcriptomic atlas of mushroom development highlights an independent origin of complex multicellularity.</title>
        <authorList>
            <consortium name="DOE Joint Genome Institute"/>
            <person name="Krizsan K."/>
            <person name="Almasi E."/>
            <person name="Merenyi Z."/>
            <person name="Sahu N."/>
            <person name="Viragh M."/>
            <person name="Koszo T."/>
            <person name="Mondo S."/>
            <person name="Kiss B."/>
            <person name="Balint B."/>
            <person name="Kues U."/>
            <person name="Barry K."/>
            <person name="Hegedus J.C."/>
            <person name="Henrissat B."/>
            <person name="Johnson J."/>
            <person name="Lipzen A."/>
            <person name="Ohm R."/>
            <person name="Nagy I."/>
            <person name="Pangilinan J."/>
            <person name="Yan J."/>
            <person name="Xiong Y."/>
            <person name="Grigoriev I.V."/>
            <person name="Hibbett D.S."/>
            <person name="Nagy L.G."/>
        </authorList>
    </citation>
    <scope>NUCLEOTIDE SEQUENCE [LARGE SCALE GENOMIC DNA]</scope>
    <source>
        <strain evidence="5 6">SZMC22713</strain>
    </source>
</reference>
<keyword evidence="6" id="KW-1185">Reference proteome</keyword>
<dbReference type="InterPro" id="IPR005654">
    <property type="entry name" value="ATPase_AFG1-like"/>
</dbReference>
<dbReference type="PANTHER" id="PTHR12169:SF2">
    <property type="entry name" value="AFG1P"/>
    <property type="match status" value="1"/>
</dbReference>
<dbReference type="AlphaFoldDB" id="A0A4Y7QGN2"/>
<evidence type="ECO:0000256" key="3">
    <source>
        <dbReference type="ARBA" id="ARBA00022840"/>
    </source>
</evidence>
<evidence type="ECO:0000256" key="2">
    <source>
        <dbReference type="ARBA" id="ARBA00022741"/>
    </source>
</evidence>
<dbReference type="VEuPathDB" id="FungiDB:BD410DRAFT_716262"/>
<evidence type="ECO:0008006" key="7">
    <source>
        <dbReference type="Google" id="ProtNLM"/>
    </source>
</evidence>
<dbReference type="OrthoDB" id="2193432at2759"/>
<keyword evidence="3" id="KW-0067">ATP-binding</keyword>
<dbReference type="GO" id="GO:0005739">
    <property type="term" value="C:mitochondrion"/>
    <property type="evidence" value="ECO:0007669"/>
    <property type="project" value="TreeGrafter"/>
</dbReference>
<proteinExistence type="inferred from homology"/>
<dbReference type="PANTHER" id="PTHR12169">
    <property type="entry name" value="ATPASE N2B"/>
    <property type="match status" value="1"/>
</dbReference>
<sequence length="649" mass="74475">MLSRLLRRRWLSERRHPVILSSRCIHQDVHSQLVPQPVDLLLVYEGLIVSGKIKRDIDQIRAIMELRRLRSRLENYSPPVFASKYYQRQSQAKSKEDKPWYETSTQPPPGIRAIVKHRSHAEELADLDTPKGLLLTGPPGSGKSFLVDLWYNSLPTPYKVRKHYNQLVLEIFRAVWDETQRRSAQMRIPQPAAQETRWTRTVRARWRNLFQVAALPSLWNPTVPTYGSQAHDPPMAFVIAHRLVLRHWLLVFDEIQLLDVSSAGLIADVLSWFWRMGGVVVSTSNKIPEELYKNGVQRERLEPFVEALKVRCPVLVMRDEKDWRRETNVGRNWFTFGQRSEFEDAVKKFGEPHNDGRLNCVESPVDVLRVFGRQIDIPWSIGDTCRFKFSTLCDETLGPADYLTIASTYRTVIITDIPIIHMNAKDQGRRFISVIDALYESRCRLVCLAETAPDGLFFPDALTTAQYPEPSRPVSNEHIMMAEAVSETRQMFRPNVSSYDTILESTPAPTLALDSLSVFSGEEEKFAYKRAVSRLLEMTSQEYANNTQWIPLANDLRKWESTTSSPQRARLQVSLAAGHSNKSRCDREDDDFAIEAAAYDGGVLGTRKERPNAPRLKPDHVWGVREDWGKRAGIWGQGTSAHQKPEHHE</sequence>
<gene>
    <name evidence="5" type="ORF">BD410DRAFT_716262</name>
</gene>
<keyword evidence="2" id="KW-0547">Nucleotide-binding</keyword>
<dbReference type="GO" id="GO:0005524">
    <property type="term" value="F:ATP binding"/>
    <property type="evidence" value="ECO:0007669"/>
    <property type="project" value="UniProtKB-KW"/>
</dbReference>